<keyword evidence="1" id="KW-0812">Transmembrane</keyword>
<keyword evidence="1" id="KW-1133">Transmembrane helix</keyword>
<feature type="transmembrane region" description="Helical" evidence="1">
    <location>
        <begin position="78"/>
        <end position="100"/>
    </location>
</feature>
<dbReference type="EMBL" id="PVNL01000047">
    <property type="protein sequence ID" value="PRQ07895.1"/>
    <property type="molecule type" value="Genomic_DNA"/>
</dbReference>
<name>A0A2S9YS12_9BACT</name>
<evidence type="ECO:0000313" key="3">
    <source>
        <dbReference type="Proteomes" id="UP000238823"/>
    </source>
</evidence>
<dbReference type="OrthoDB" id="7433042at2"/>
<comment type="caution">
    <text evidence="2">The sequence shown here is derived from an EMBL/GenBank/DDBJ whole genome shotgun (WGS) entry which is preliminary data.</text>
</comment>
<protein>
    <submittedName>
        <fullName evidence="2">Uncharacterized protein</fullName>
    </submittedName>
</protein>
<reference evidence="2 3" key="1">
    <citation type="submission" date="2018-03" db="EMBL/GenBank/DDBJ databases">
        <title>Draft Genome Sequences of the Obligatory Marine Myxobacteria Enhygromyxa salina SWB007.</title>
        <authorList>
            <person name="Poehlein A."/>
            <person name="Moghaddam J.A."/>
            <person name="Harms H."/>
            <person name="Alanjari M."/>
            <person name="Koenig G.M."/>
            <person name="Daniel R."/>
            <person name="Schaeberle T.F."/>
        </authorList>
    </citation>
    <scope>NUCLEOTIDE SEQUENCE [LARGE SCALE GENOMIC DNA]</scope>
    <source>
        <strain evidence="2 3">SWB007</strain>
    </source>
</reference>
<feature type="transmembrane region" description="Helical" evidence="1">
    <location>
        <begin position="41"/>
        <end position="66"/>
    </location>
</feature>
<accession>A0A2S9YS12</accession>
<keyword evidence="1" id="KW-0472">Membrane</keyword>
<evidence type="ECO:0000256" key="1">
    <source>
        <dbReference type="SAM" id="Phobius"/>
    </source>
</evidence>
<feature type="transmembrane region" description="Helical" evidence="1">
    <location>
        <begin position="106"/>
        <end position="128"/>
    </location>
</feature>
<evidence type="ECO:0000313" key="2">
    <source>
        <dbReference type="EMBL" id="PRQ07895.1"/>
    </source>
</evidence>
<dbReference type="RefSeq" id="WP_146157599.1">
    <property type="nucleotide sequence ID" value="NZ_PVNL01000047.1"/>
</dbReference>
<proteinExistence type="predicted"/>
<sequence length="132" mass="14328">MSAQTLRRGFHVAAAFNILGMLLFSRGLTNDLLGELDPAVFGLPGIVLICVWGLAYLALADSFAAAPKVALVFGVEKLVYVGNWVCWLLVHGGELGSVWARDPMTALFYASYGLVDAAFALFFVYVWARARP</sequence>
<dbReference type="Proteomes" id="UP000238823">
    <property type="component" value="Unassembled WGS sequence"/>
</dbReference>
<gene>
    <name evidence="2" type="ORF">ENSA7_23340</name>
</gene>
<feature type="transmembrane region" description="Helical" evidence="1">
    <location>
        <begin position="12"/>
        <end position="29"/>
    </location>
</feature>
<organism evidence="2 3">
    <name type="scientific">Enhygromyxa salina</name>
    <dbReference type="NCBI Taxonomy" id="215803"/>
    <lineage>
        <taxon>Bacteria</taxon>
        <taxon>Pseudomonadati</taxon>
        <taxon>Myxococcota</taxon>
        <taxon>Polyangia</taxon>
        <taxon>Nannocystales</taxon>
        <taxon>Nannocystaceae</taxon>
        <taxon>Enhygromyxa</taxon>
    </lineage>
</organism>
<dbReference type="AlphaFoldDB" id="A0A2S9YS12"/>